<dbReference type="EMBL" id="ML736184">
    <property type="protein sequence ID" value="KAE8380184.1"/>
    <property type="molecule type" value="Genomic_DNA"/>
</dbReference>
<gene>
    <name evidence="2" type="ORF">BDV26DRAFT_290578</name>
</gene>
<keyword evidence="3" id="KW-1185">Reference proteome</keyword>
<sequence>MTESTHVVLGRVVSGRATVPAALQNVVGPCLNRLPMRVNFTAGETKHQQLATLQKQQAESLARETTGLIDIVKHCTDWSPDTNDLGCWIQYQNVEEEPVLDLPDAVGALGSREMWDIPVAADFLEIFAIPSQDGMLTVRLIGGPGYELSAKVGLLDEIVRSYWIYPHDVVAPRPTWPKCVLECSLYRL</sequence>
<dbReference type="Gene3D" id="3.30.559.30">
    <property type="entry name" value="Nonribosomal peptide synthetase, condensation domain"/>
    <property type="match status" value="1"/>
</dbReference>
<evidence type="ECO:0000259" key="1">
    <source>
        <dbReference type="Pfam" id="PF00668"/>
    </source>
</evidence>
<dbReference type="SUPFAM" id="SSF52777">
    <property type="entry name" value="CoA-dependent acyltransferases"/>
    <property type="match status" value="1"/>
</dbReference>
<feature type="domain" description="Condensation" evidence="1">
    <location>
        <begin position="2"/>
        <end position="94"/>
    </location>
</feature>
<dbReference type="AlphaFoldDB" id="A0A5N7BEH5"/>
<proteinExistence type="predicted"/>
<accession>A0A5N7BEH5</accession>
<evidence type="ECO:0000313" key="3">
    <source>
        <dbReference type="Proteomes" id="UP000326198"/>
    </source>
</evidence>
<dbReference type="Proteomes" id="UP000326198">
    <property type="component" value="Unassembled WGS sequence"/>
</dbReference>
<dbReference type="InterPro" id="IPR001242">
    <property type="entry name" value="Condensation_dom"/>
</dbReference>
<protein>
    <recommendedName>
        <fullName evidence="1">Condensation domain-containing protein</fullName>
    </recommendedName>
</protein>
<organism evidence="2 3">
    <name type="scientific">Aspergillus bertholletiae</name>
    <dbReference type="NCBI Taxonomy" id="1226010"/>
    <lineage>
        <taxon>Eukaryota</taxon>
        <taxon>Fungi</taxon>
        <taxon>Dikarya</taxon>
        <taxon>Ascomycota</taxon>
        <taxon>Pezizomycotina</taxon>
        <taxon>Eurotiomycetes</taxon>
        <taxon>Eurotiomycetidae</taxon>
        <taxon>Eurotiales</taxon>
        <taxon>Aspergillaceae</taxon>
        <taxon>Aspergillus</taxon>
        <taxon>Aspergillus subgen. Circumdati</taxon>
    </lineage>
</organism>
<dbReference type="GO" id="GO:0003824">
    <property type="term" value="F:catalytic activity"/>
    <property type="evidence" value="ECO:0007669"/>
    <property type="project" value="InterPro"/>
</dbReference>
<dbReference type="OrthoDB" id="416786at2759"/>
<dbReference type="Pfam" id="PF00668">
    <property type="entry name" value="Condensation"/>
    <property type="match status" value="1"/>
</dbReference>
<reference evidence="2 3" key="1">
    <citation type="submission" date="2019-04" db="EMBL/GenBank/DDBJ databases">
        <title>Friends and foes A comparative genomics studyof 23 Aspergillus species from section Flavi.</title>
        <authorList>
            <consortium name="DOE Joint Genome Institute"/>
            <person name="Kjaerbolling I."/>
            <person name="Vesth T."/>
            <person name="Frisvad J.C."/>
            <person name="Nybo J.L."/>
            <person name="Theobald S."/>
            <person name="Kildgaard S."/>
            <person name="Isbrandt T."/>
            <person name="Kuo A."/>
            <person name="Sato A."/>
            <person name="Lyhne E.K."/>
            <person name="Kogle M.E."/>
            <person name="Wiebenga A."/>
            <person name="Kun R.S."/>
            <person name="Lubbers R.J."/>
            <person name="Makela M.R."/>
            <person name="Barry K."/>
            <person name="Chovatia M."/>
            <person name="Clum A."/>
            <person name="Daum C."/>
            <person name="Haridas S."/>
            <person name="He G."/>
            <person name="LaButti K."/>
            <person name="Lipzen A."/>
            <person name="Mondo S."/>
            <person name="Riley R."/>
            <person name="Salamov A."/>
            <person name="Simmons B.A."/>
            <person name="Magnuson J.K."/>
            <person name="Henrissat B."/>
            <person name="Mortensen U.H."/>
            <person name="Larsen T.O."/>
            <person name="Devries R.P."/>
            <person name="Grigoriev I.V."/>
            <person name="Machida M."/>
            <person name="Baker S.E."/>
            <person name="Andersen M.R."/>
        </authorList>
    </citation>
    <scope>NUCLEOTIDE SEQUENCE [LARGE SCALE GENOMIC DNA]</scope>
    <source>
        <strain evidence="2 3">IBT 29228</strain>
    </source>
</reference>
<evidence type="ECO:0000313" key="2">
    <source>
        <dbReference type="EMBL" id="KAE8380184.1"/>
    </source>
</evidence>
<name>A0A5N7BEH5_9EURO</name>